<dbReference type="GO" id="GO:0016779">
    <property type="term" value="F:nucleotidyltransferase activity"/>
    <property type="evidence" value="ECO:0007669"/>
    <property type="project" value="UniProtKB-KW"/>
</dbReference>
<dbReference type="GeneID" id="24528935"/>
<comment type="caution">
    <text evidence="2">The sequence shown here is derived from an EMBL/GenBank/DDBJ whole genome shotgun (WGS) entry which is preliminary data.</text>
</comment>
<reference evidence="2 3" key="1">
    <citation type="journal article" date="2016" name="Nat. Commun.">
        <title>Genomes of cryptic chimpanzee Plasmodium species reveal key evolutionary events leading to human malaria.</title>
        <authorList>
            <person name="Sundararaman S.A."/>
            <person name="Plenderleith L.J."/>
            <person name="Liu W."/>
            <person name="Loy D.E."/>
            <person name="Learn G.H."/>
            <person name="Li Y."/>
            <person name="Shaw K.S."/>
            <person name="Ayouba A."/>
            <person name="Peeters M."/>
            <person name="Speede S."/>
            <person name="Shaw G.M."/>
            <person name="Bushman F.D."/>
            <person name="Brisson D."/>
            <person name="Rayner J.C."/>
            <person name="Sharp P.M."/>
            <person name="Hahn B.H."/>
        </authorList>
    </citation>
    <scope>NUCLEOTIDE SEQUENCE [LARGE SCALE GENOMIC DNA]</scope>
    <source>
        <strain evidence="2 3">SY57</strain>
    </source>
</reference>
<keyword evidence="1" id="KW-0472">Membrane</keyword>
<proteinExistence type="predicted"/>
<feature type="transmembrane region" description="Helical" evidence="1">
    <location>
        <begin position="6"/>
        <end position="21"/>
    </location>
</feature>
<name>A0A151LW75_PLARE</name>
<protein>
    <submittedName>
        <fullName evidence="2">Phosphatidate cytidylyltransferase, putative</fullName>
    </submittedName>
</protein>
<sequence>EPNFLVHINIFFIISIFGALFE</sequence>
<keyword evidence="2" id="KW-0808">Transferase</keyword>
<evidence type="ECO:0000256" key="1">
    <source>
        <dbReference type="SAM" id="Phobius"/>
    </source>
</evidence>
<keyword evidence="1" id="KW-1133">Transmembrane helix</keyword>
<evidence type="ECO:0000313" key="2">
    <source>
        <dbReference type="EMBL" id="KYO03428.1"/>
    </source>
</evidence>
<evidence type="ECO:0000313" key="3">
    <source>
        <dbReference type="Proteomes" id="UP000076359"/>
    </source>
</evidence>
<keyword evidence="2" id="KW-0548">Nucleotidyltransferase</keyword>
<organism evidence="2 3">
    <name type="scientific">Plasmodium reichenowi</name>
    <dbReference type="NCBI Taxonomy" id="5854"/>
    <lineage>
        <taxon>Eukaryota</taxon>
        <taxon>Sar</taxon>
        <taxon>Alveolata</taxon>
        <taxon>Apicomplexa</taxon>
        <taxon>Aconoidasida</taxon>
        <taxon>Haemosporida</taxon>
        <taxon>Plasmodiidae</taxon>
        <taxon>Plasmodium</taxon>
        <taxon>Plasmodium (Laverania)</taxon>
    </lineage>
</organism>
<gene>
    <name evidence="2" type="ORF">PRSY57_0107700</name>
</gene>
<dbReference type="AlphaFoldDB" id="A0A151LW75"/>
<dbReference type="RefSeq" id="XP_019970939.1">
    <property type="nucleotide sequence ID" value="XM_020114370.1"/>
</dbReference>
<keyword evidence="1" id="KW-0812">Transmembrane</keyword>
<feature type="non-terminal residue" evidence="2">
    <location>
        <position position="22"/>
    </location>
</feature>
<accession>A0A151LW75</accession>
<dbReference type="Proteomes" id="UP000076359">
    <property type="component" value="Unassembled WGS sequence"/>
</dbReference>
<dbReference type="EMBL" id="LVLA01000002">
    <property type="protein sequence ID" value="KYO03428.1"/>
    <property type="molecule type" value="Genomic_DNA"/>
</dbReference>
<feature type="non-terminal residue" evidence="2">
    <location>
        <position position="1"/>
    </location>
</feature>